<dbReference type="VEuPathDB" id="VectorBase:GPAI027941"/>
<protein>
    <submittedName>
        <fullName evidence="2">Uncharacterized protein</fullName>
    </submittedName>
</protein>
<name>A0A1A9ZX96_GLOPL</name>
<dbReference type="AlphaFoldDB" id="A0A1A9ZX96"/>
<keyword evidence="1" id="KW-0812">Transmembrane</keyword>
<evidence type="ECO:0000256" key="1">
    <source>
        <dbReference type="SAM" id="Phobius"/>
    </source>
</evidence>
<dbReference type="EnsemblMetazoa" id="GPAI027941-RA">
    <property type="protein sequence ID" value="GPAI027941-PA"/>
    <property type="gene ID" value="GPAI027941"/>
</dbReference>
<reference evidence="3" key="1">
    <citation type="submission" date="2014-03" db="EMBL/GenBank/DDBJ databases">
        <authorList>
            <person name="Aksoy S."/>
            <person name="Warren W."/>
            <person name="Wilson R.K."/>
        </authorList>
    </citation>
    <scope>NUCLEOTIDE SEQUENCE [LARGE SCALE GENOMIC DNA]</scope>
    <source>
        <strain evidence="3">IAEA</strain>
    </source>
</reference>
<keyword evidence="3" id="KW-1185">Reference proteome</keyword>
<reference evidence="2" key="2">
    <citation type="submission" date="2020-05" db="UniProtKB">
        <authorList>
            <consortium name="EnsemblMetazoa"/>
        </authorList>
    </citation>
    <scope>IDENTIFICATION</scope>
    <source>
        <strain evidence="2">IAEA</strain>
    </source>
</reference>
<keyword evidence="1" id="KW-1133">Transmembrane helix</keyword>
<organism evidence="2 3">
    <name type="scientific">Glossina pallidipes</name>
    <name type="common">Tsetse fly</name>
    <dbReference type="NCBI Taxonomy" id="7398"/>
    <lineage>
        <taxon>Eukaryota</taxon>
        <taxon>Metazoa</taxon>
        <taxon>Ecdysozoa</taxon>
        <taxon>Arthropoda</taxon>
        <taxon>Hexapoda</taxon>
        <taxon>Insecta</taxon>
        <taxon>Pterygota</taxon>
        <taxon>Neoptera</taxon>
        <taxon>Endopterygota</taxon>
        <taxon>Diptera</taxon>
        <taxon>Brachycera</taxon>
        <taxon>Muscomorpha</taxon>
        <taxon>Hippoboscoidea</taxon>
        <taxon>Glossinidae</taxon>
        <taxon>Glossina</taxon>
    </lineage>
</organism>
<dbReference type="Proteomes" id="UP000092445">
    <property type="component" value="Unassembled WGS sequence"/>
</dbReference>
<evidence type="ECO:0000313" key="2">
    <source>
        <dbReference type="EnsemblMetazoa" id="GPAI027941-PA"/>
    </source>
</evidence>
<evidence type="ECO:0000313" key="3">
    <source>
        <dbReference type="Proteomes" id="UP000092445"/>
    </source>
</evidence>
<proteinExistence type="predicted"/>
<accession>A0A1A9ZX96</accession>
<keyword evidence="1" id="KW-0472">Membrane</keyword>
<sequence>MVINLLNNNSDSVHEGTAFHNFVGSQLMVASPIADGNVYPCTTATTSTTILYYTILYFTSTILYYTILHYTSTIPALLRYINPNALRTRASTFPVRMNALTCKCASLNTAKKNVLRSSDLLVQELQSFYCCGYQ</sequence>
<feature type="transmembrane region" description="Helical" evidence="1">
    <location>
        <begin position="50"/>
        <end position="70"/>
    </location>
</feature>